<keyword evidence="3" id="KW-1185">Reference proteome</keyword>
<feature type="transmembrane region" description="Helical" evidence="1">
    <location>
        <begin position="12"/>
        <end position="31"/>
    </location>
</feature>
<dbReference type="Proteomes" id="UP000256977">
    <property type="component" value="Unassembled WGS sequence"/>
</dbReference>
<name>A0A3D9I0B8_9BACL</name>
<keyword evidence="1" id="KW-0812">Transmembrane</keyword>
<keyword evidence="1" id="KW-0472">Membrane</keyword>
<protein>
    <submittedName>
        <fullName evidence="2">Uncharacterized protein</fullName>
    </submittedName>
</protein>
<dbReference type="AlphaFoldDB" id="A0A3D9I0B8"/>
<organism evidence="2 3">
    <name type="scientific">Cohnella phaseoli</name>
    <dbReference type="NCBI Taxonomy" id="456490"/>
    <lineage>
        <taxon>Bacteria</taxon>
        <taxon>Bacillati</taxon>
        <taxon>Bacillota</taxon>
        <taxon>Bacilli</taxon>
        <taxon>Bacillales</taxon>
        <taxon>Paenibacillaceae</taxon>
        <taxon>Cohnella</taxon>
    </lineage>
</organism>
<dbReference type="RefSeq" id="WP_116065281.1">
    <property type="nucleotide sequence ID" value="NZ_QRDZ01000044.1"/>
</dbReference>
<dbReference type="EMBL" id="QRDZ01000044">
    <property type="protein sequence ID" value="RED55218.1"/>
    <property type="molecule type" value="Genomic_DNA"/>
</dbReference>
<gene>
    <name evidence="2" type="ORF">DFP98_14461</name>
</gene>
<evidence type="ECO:0000256" key="1">
    <source>
        <dbReference type="SAM" id="Phobius"/>
    </source>
</evidence>
<proteinExistence type="predicted"/>
<sequence>MEKRLNRSDLMFSLAFLLMLVVAIGAFFYGVKVGTDRAQAGQISEPAEEATASPQPNAYQQQDLVSFYHTVFLSYREFQNDWLEARNKWLSDSTSDRSATLKQLAKTAQLKYDAIKGVYVAPVSPQLKSAQTNYMKSLKLFEEGFAALAADVNEGSAQAALDKIDANSYYKEALKFALNGQKDYFGSMLKWAEAVNADIPANIDGMSAISIADWKKLPLIVKLKASSDYMSGQAALTEYLPHDLAAKVDQFIASGQADKRKIKSFNAVADLLISTEAVTSDYFKEVKSRLYASEQLPQLPFFSSGK</sequence>
<accession>A0A3D9I0B8</accession>
<comment type="caution">
    <text evidence="2">The sequence shown here is derived from an EMBL/GenBank/DDBJ whole genome shotgun (WGS) entry which is preliminary data.</text>
</comment>
<evidence type="ECO:0000313" key="3">
    <source>
        <dbReference type="Proteomes" id="UP000256977"/>
    </source>
</evidence>
<reference evidence="2 3" key="1">
    <citation type="submission" date="2018-07" db="EMBL/GenBank/DDBJ databases">
        <title>Genomic Encyclopedia of Type Strains, Phase III (KMG-III): the genomes of soil and plant-associated and newly described type strains.</title>
        <authorList>
            <person name="Whitman W."/>
        </authorList>
    </citation>
    <scope>NUCLEOTIDE SEQUENCE [LARGE SCALE GENOMIC DNA]</scope>
    <source>
        <strain evidence="2 3">CECT 7287</strain>
    </source>
</reference>
<keyword evidence="1" id="KW-1133">Transmembrane helix</keyword>
<evidence type="ECO:0000313" key="2">
    <source>
        <dbReference type="EMBL" id="RED55218.1"/>
    </source>
</evidence>
<dbReference type="OrthoDB" id="2649144at2"/>